<evidence type="ECO:0000313" key="4">
    <source>
        <dbReference type="Proteomes" id="UP001176941"/>
    </source>
</evidence>
<feature type="region of interest" description="Disordered" evidence="1">
    <location>
        <begin position="105"/>
        <end position="210"/>
    </location>
</feature>
<keyword evidence="4" id="KW-1185">Reference proteome</keyword>
<feature type="compositionally biased region" description="Basic and acidic residues" evidence="1">
    <location>
        <begin position="158"/>
        <end position="172"/>
    </location>
</feature>
<evidence type="ECO:0000256" key="1">
    <source>
        <dbReference type="SAM" id="MobiDB-lite"/>
    </source>
</evidence>
<protein>
    <submittedName>
        <fullName evidence="3">Uncharacterized protein</fullName>
    </submittedName>
</protein>
<dbReference type="Proteomes" id="UP001176941">
    <property type="component" value="Chromosome 9"/>
</dbReference>
<keyword evidence="2" id="KW-0732">Signal</keyword>
<name>A0ABN8ZYR4_RANTA</name>
<gene>
    <name evidence="3" type="ORF">MRATA1EN1_LOCUS28114</name>
</gene>
<feature type="signal peptide" evidence="2">
    <location>
        <begin position="1"/>
        <end position="17"/>
    </location>
</feature>
<reference evidence="3" key="1">
    <citation type="submission" date="2023-04" db="EMBL/GenBank/DDBJ databases">
        <authorList>
            <consortium name="ELIXIR-Norway"/>
        </authorList>
    </citation>
    <scope>NUCLEOTIDE SEQUENCE [LARGE SCALE GENOMIC DNA]</scope>
</reference>
<evidence type="ECO:0000313" key="3">
    <source>
        <dbReference type="EMBL" id="CAI9179152.1"/>
    </source>
</evidence>
<accession>A0ABN8ZYR4</accession>
<organism evidence="3 4">
    <name type="scientific">Rangifer tarandus platyrhynchus</name>
    <name type="common">Svalbard reindeer</name>
    <dbReference type="NCBI Taxonomy" id="3082113"/>
    <lineage>
        <taxon>Eukaryota</taxon>
        <taxon>Metazoa</taxon>
        <taxon>Chordata</taxon>
        <taxon>Craniata</taxon>
        <taxon>Vertebrata</taxon>
        <taxon>Euteleostomi</taxon>
        <taxon>Mammalia</taxon>
        <taxon>Eutheria</taxon>
        <taxon>Laurasiatheria</taxon>
        <taxon>Artiodactyla</taxon>
        <taxon>Ruminantia</taxon>
        <taxon>Pecora</taxon>
        <taxon>Cervidae</taxon>
        <taxon>Odocoileinae</taxon>
        <taxon>Rangifer</taxon>
    </lineage>
</organism>
<feature type="chain" id="PRO_5046889277" evidence="2">
    <location>
        <begin position="18"/>
        <end position="321"/>
    </location>
</feature>
<proteinExistence type="predicted"/>
<evidence type="ECO:0000256" key="2">
    <source>
        <dbReference type="SAM" id="SignalP"/>
    </source>
</evidence>
<dbReference type="EMBL" id="OX459945">
    <property type="protein sequence ID" value="CAI9179152.1"/>
    <property type="molecule type" value="Genomic_DNA"/>
</dbReference>
<sequence>MRALVSLLLRLPPLSFPSWLPPIPQVFPERPLQSAGGCRRGGAEVALRARSALGWGGLCHRTRRFLLALPLSAFLARCQFESAGAVHRLGELAFDHVPHWKAREPASEAISKRVAGTKGEESSEWEAEPGAQDPSRQSQVKAPSLSLFFSPAAGLEPGLDRPGGRGGKERARMRLSASPSRCLPEPLSPPSLRTHSPSPGAAHTASLGLRLRPSPSCPGPCLGSRAAAPSAPSPLPQAPCTRAASVHLWAAVVGIIRDQRLPSASVSKPWQRAQSQPWTQKDGCSALFPGLFSGLSPPARPERAPLHALAFSDLPLRSQSC</sequence>